<keyword evidence="3" id="KW-1185">Reference proteome</keyword>
<dbReference type="RefSeq" id="WP_192039138.1">
    <property type="nucleotide sequence ID" value="NZ_JACYWE010000004.1"/>
</dbReference>
<dbReference type="EMBL" id="JACYWE010000004">
    <property type="protein sequence ID" value="MBD8506605.1"/>
    <property type="molecule type" value="Genomic_DNA"/>
</dbReference>
<comment type="caution">
    <text evidence="2">The sequence shown here is derived from an EMBL/GenBank/DDBJ whole genome shotgun (WGS) entry which is preliminary data.</text>
</comment>
<proteinExistence type="predicted"/>
<accession>A0A927JCF1</accession>
<organism evidence="2 3">
    <name type="scientific">Lolliginicoccus lacisalsi</name>
    <dbReference type="NCBI Taxonomy" id="2742202"/>
    <lineage>
        <taxon>Bacteria</taxon>
        <taxon>Bacillati</taxon>
        <taxon>Actinomycetota</taxon>
        <taxon>Actinomycetes</taxon>
        <taxon>Mycobacteriales</taxon>
        <taxon>Hoyosellaceae</taxon>
        <taxon>Lolliginicoccus</taxon>
    </lineage>
</organism>
<evidence type="ECO:0000313" key="2">
    <source>
        <dbReference type="EMBL" id="MBD8506605.1"/>
    </source>
</evidence>
<feature type="region of interest" description="Disordered" evidence="1">
    <location>
        <begin position="110"/>
        <end position="155"/>
    </location>
</feature>
<dbReference type="Pfam" id="PF12005">
    <property type="entry name" value="DUF3499"/>
    <property type="match status" value="1"/>
</dbReference>
<dbReference type="InterPro" id="IPR021888">
    <property type="entry name" value="DUF3499"/>
</dbReference>
<dbReference type="Proteomes" id="UP000642993">
    <property type="component" value="Unassembled WGS sequence"/>
</dbReference>
<dbReference type="AlphaFoldDB" id="A0A927JCF1"/>
<sequence length="167" mass="18015">MRRRCCKPGCRNPAVATLTYVYADSQVVLADLSPLDSPHSWDLCEQHAIRLAPPMGWDLVREWVPESEREPEPAAPAEATAGVVATTPDDFDPPRFGAYLDDASLDGAPLRDAPLDGAHVNDAQLGSPQIDDGAWMSLPDGEHGGAQHAIAPARRPHLRVVTHADTE</sequence>
<name>A0A927JCF1_9ACTN</name>
<evidence type="ECO:0000256" key="1">
    <source>
        <dbReference type="SAM" id="MobiDB-lite"/>
    </source>
</evidence>
<feature type="region of interest" description="Disordered" evidence="1">
    <location>
        <begin position="65"/>
        <end position="93"/>
    </location>
</feature>
<reference evidence="2" key="1">
    <citation type="submission" date="2020-09" db="EMBL/GenBank/DDBJ databases">
        <title>Hoyosella lacisalsi sp. nov., a halotolerant actinobacterium isolated from soil of Lake Gudzhirganskoe.</title>
        <authorList>
            <person name="Yang Q."/>
            <person name="Guo P.Y."/>
            <person name="Liu S.W."/>
            <person name="Li F.N."/>
            <person name="Sun C.H."/>
        </authorList>
    </citation>
    <scope>NUCLEOTIDE SEQUENCE</scope>
    <source>
        <strain evidence="2">G463</strain>
    </source>
</reference>
<gene>
    <name evidence="2" type="ORF">HT102_08910</name>
</gene>
<evidence type="ECO:0000313" key="3">
    <source>
        <dbReference type="Proteomes" id="UP000642993"/>
    </source>
</evidence>
<feature type="compositionally biased region" description="Low complexity" evidence="1">
    <location>
        <begin position="75"/>
        <end position="88"/>
    </location>
</feature>
<protein>
    <submittedName>
        <fullName evidence="2">DUF3499 family protein</fullName>
    </submittedName>
</protein>